<keyword evidence="6 9" id="KW-0010">Activator</keyword>
<evidence type="ECO:0000313" key="14">
    <source>
        <dbReference type="Proteomes" id="UP000036987"/>
    </source>
</evidence>
<comment type="function">
    <text evidence="9">Component of the Mediator complex, a coactivator involved in regulated transcription of nearly all RNA polymerase II-dependent genes. Mediator functions as a bridge to convey information from gene-specific regulatory proteins to the basal RNA polymerase II transcription machinery. Mediator is recruited to promoters by direct interactions with regulatory proteins and serves as a scaffold for the assembly of a functional preinitiation complex with RNA polymerase II and the general transcription factors.</text>
</comment>
<dbReference type="OMA" id="ADSMACH"/>
<feature type="domain" description="MID" evidence="12">
    <location>
        <begin position="949"/>
        <end position="1184"/>
    </location>
</feature>
<dbReference type="Pfam" id="PF06333">
    <property type="entry name" value="Med13_C"/>
    <property type="match status" value="1"/>
</dbReference>
<reference evidence="14" key="1">
    <citation type="journal article" date="2016" name="Nature">
        <title>The genome of the seagrass Zostera marina reveals angiosperm adaptation to the sea.</title>
        <authorList>
            <person name="Olsen J.L."/>
            <person name="Rouze P."/>
            <person name="Verhelst B."/>
            <person name="Lin Y.-C."/>
            <person name="Bayer T."/>
            <person name="Collen J."/>
            <person name="Dattolo E."/>
            <person name="De Paoli E."/>
            <person name="Dittami S."/>
            <person name="Maumus F."/>
            <person name="Michel G."/>
            <person name="Kersting A."/>
            <person name="Lauritano C."/>
            <person name="Lohaus R."/>
            <person name="Toepel M."/>
            <person name="Tonon T."/>
            <person name="Vanneste K."/>
            <person name="Amirebrahimi M."/>
            <person name="Brakel J."/>
            <person name="Bostroem C."/>
            <person name="Chovatia M."/>
            <person name="Grimwood J."/>
            <person name="Jenkins J.W."/>
            <person name="Jueterbock A."/>
            <person name="Mraz A."/>
            <person name="Stam W.T."/>
            <person name="Tice H."/>
            <person name="Bornberg-Bauer E."/>
            <person name="Green P.J."/>
            <person name="Pearson G.A."/>
            <person name="Procaccini G."/>
            <person name="Duarte C.M."/>
            <person name="Schmutz J."/>
            <person name="Reusch T.B.H."/>
            <person name="Van de Peer Y."/>
        </authorList>
    </citation>
    <scope>NUCLEOTIDE SEQUENCE [LARGE SCALE GENOMIC DNA]</scope>
    <source>
        <strain evidence="14">cv. Finnish</strain>
    </source>
</reference>
<dbReference type="GO" id="GO:0016592">
    <property type="term" value="C:mediator complex"/>
    <property type="evidence" value="ECO:0000318"/>
    <property type="project" value="GO_Central"/>
</dbReference>
<sequence length="1773" mass="194598">MLYATFIDMIDIDIDDIILTVIVASNGMRGRLTGCCPTDLVKQVYSTNSSNGSTVLGVSSQFPGCQLRGQSCYVEVTLGCLSGSAEKTVQSTSNPYMCITQYCTKSNPAVTDERRAKKPRLSETFPMLEKTLIFPVETVLVPIFYKACAKASLKRIWLRDSSGTSLSVMPSLWNCSDSNFINYCLGFGGSCDISLADSVLGEFIDSHRQRKYNNRNCSNSSSISSTSSTSNNSDVANTSVARELEADADSLSCRQSGLSLNDQLEKDNHKRASKRSWKEIAGSFDQACNVASGSIIDPYTSNRSLVGFQFDSIWDWDQGRCINVDIVDVVAEYGSFDDFFEDDNFDVILGELPGTEESQTAMFSATNGGETSSSPCLGKNDGPEQTPIPFPNLPLIEEHIQDIGPSNNEFMNQNMESTMDTGQSSITGDSSITNKYDYLKRAEAMMTVIPRYSAVETPFSEFSISIFRTPYVPKSKLVEKPSGLSSYVHSTTHPQLISEEKVEMASKAKMITGDYDTISSYSKYYNFVNGRKNYIKKKSITNEMTLHEDDNLSSLSGITFPSSSTSFQEKKTDDTLETGCLLMSLKTVLGTELECGMYQASMRRIRHTLLFCNQVPKSLVMRTSQGLSIQVTGDQSMMPNMISSGNGIKKKDSIPVRIAGDIDSVPDNSVTAPLGVWRVVAPSKSTKASNMLNVESSPFPKNNAVEDFPVFSRRQPLQELLDAISLLVQQSTSFVDVSLDPCDGDGSYDFLTLEEQIRRGFVCGPSSVHAGCGGVLASCHSVDIAGVDLVNPLSTDVRVSSVISLLHSEVRVAMRAAFGNLEGPLSVIEWCNGHNQSGDTINTGDIHYAECNNTELNDSSSEFIGEAISPTFASNISSLRDGVRIDESSQRRSNQEQEHKISGFRNRPTISMLPLPSLLIGFQDDWLKTSPIILNSWEKEQFEPYALPKPLTYCAVCPDIDFLTFASATFLRQIGIVYESCNLGTHSPYLIGSQLDIASKKSSIPGLVLVDCPQTMKKTGMASTSENVLNDYLISSKKNWDLKSFLVSLANSLKTLKLGSVLSTNQKDGTNVPTLVVYVVCPFPGTTAVLQTLVESCVALGSAVHASEKESRTLLHSQISKDLNSAAPADEASTSNVVMLSGFSIPNLVLQIVSLDLLLRVDMPWKEHFVLKDLAFTIYNKARRVVRSSSNVDVIQSQSTPGRSQSTLMHASSSSPGFWKDCLPPRISNPVIARETEHDSAIRHGVWDNSWQTLRTSGGLNYDSTRLIEKWADNFRCMFEPLFILAEPGSVEQVIPLVGYNNVSSESSNSRSLVDDSSSGYMQTSASSGNNTSPLLDDTDREHKLYSLHCCYGWTEDWRWLICIWTDSKGELLDSQIFPFGGISSRQDTKVLQCLFVQILQQGCQIISSSLYFGSTKLRNIIITRIGCFFELECQEWQRAIYLVGGNEVKKWPVQLRRSVPCGASSTSNGPSLQQQDISLIQERSMSSSSLPSMYNPHPKSSGYMKGTLGQSNYKKAISGSQPMDCSRGLSQLVQSISLIAVSVDHSLHLFIPTDSSSLDGINQNGNSTTGHLESFNSVSSLGEIPSSYMFIPTPSVRYLPPSPSQLPTCLTSESPPLAHLLHSKGSAIPLSTGYIVSKAVPSARKGRTGKTNQEWPSIISVTLIDHYGGNIDNFQEKMARGVNSSSGVKQGISSSGSGRISCLESNTRDCEFEKHLVLESISAELHSLSWMTISPMYPERRTALPFHCDMLLRLRRLLFYADKHLALQSLDK</sequence>
<feature type="compositionally biased region" description="Polar residues" evidence="10">
    <location>
        <begin position="1320"/>
        <end position="1334"/>
    </location>
</feature>
<evidence type="ECO:0000256" key="7">
    <source>
        <dbReference type="ARBA" id="ARBA00023163"/>
    </source>
</evidence>
<feature type="region of interest" description="Disordered" evidence="10">
    <location>
        <begin position="215"/>
        <end position="236"/>
    </location>
</feature>
<keyword evidence="4 9" id="KW-0678">Repressor</keyword>
<evidence type="ECO:0000256" key="1">
    <source>
        <dbReference type="ARBA" id="ARBA00004123"/>
    </source>
</evidence>
<keyword evidence="5 9" id="KW-0805">Transcription regulation</keyword>
<comment type="subcellular location">
    <subcellularLocation>
        <location evidence="1 9">Nucleus</location>
    </subcellularLocation>
</comment>
<protein>
    <recommendedName>
        <fullName evidence="3 9">Mediator of RNA polymerase II transcription subunit 13</fullName>
    </recommendedName>
</protein>
<evidence type="ECO:0000256" key="5">
    <source>
        <dbReference type="ARBA" id="ARBA00023015"/>
    </source>
</evidence>
<gene>
    <name evidence="13" type="ORF">ZOSMA_487G00010</name>
</gene>
<dbReference type="InterPro" id="IPR009401">
    <property type="entry name" value="Med13_C"/>
</dbReference>
<keyword evidence="14" id="KW-1185">Reference proteome</keyword>
<dbReference type="Pfam" id="PF18296">
    <property type="entry name" value="MID_MedPIWI"/>
    <property type="match status" value="1"/>
</dbReference>
<dbReference type="InterPro" id="IPR051139">
    <property type="entry name" value="Mediator_complx_sub13"/>
</dbReference>
<dbReference type="EMBL" id="LFYR01001404">
    <property type="protein sequence ID" value="KMZ62173.1"/>
    <property type="molecule type" value="Genomic_DNA"/>
</dbReference>
<dbReference type="PANTHER" id="PTHR48249:SF3">
    <property type="entry name" value="MEDIATOR OF RNA POLYMERASE II TRANSCRIPTION SUBUNIT 13"/>
    <property type="match status" value="1"/>
</dbReference>
<evidence type="ECO:0000256" key="8">
    <source>
        <dbReference type="ARBA" id="ARBA00023242"/>
    </source>
</evidence>
<dbReference type="InterPro" id="IPR041285">
    <property type="entry name" value="MID_MedPIWI"/>
</dbReference>
<accession>A0A0K9NZN3</accession>
<evidence type="ECO:0000256" key="10">
    <source>
        <dbReference type="SAM" id="MobiDB-lite"/>
    </source>
</evidence>
<evidence type="ECO:0000259" key="11">
    <source>
        <dbReference type="Pfam" id="PF06333"/>
    </source>
</evidence>
<evidence type="ECO:0000256" key="3">
    <source>
        <dbReference type="ARBA" id="ARBA00019618"/>
    </source>
</evidence>
<evidence type="ECO:0000256" key="4">
    <source>
        <dbReference type="ARBA" id="ARBA00022491"/>
    </source>
</evidence>
<dbReference type="GO" id="GO:0003713">
    <property type="term" value="F:transcription coactivator activity"/>
    <property type="evidence" value="ECO:0000318"/>
    <property type="project" value="GO_Central"/>
</dbReference>
<feature type="region of interest" description="Disordered" evidence="10">
    <location>
        <begin position="1303"/>
        <end position="1335"/>
    </location>
</feature>
<feature type="domain" description="Mediator complex subunit Med13 C-terminal" evidence="11">
    <location>
        <begin position="1347"/>
        <end position="1751"/>
    </location>
</feature>
<evidence type="ECO:0000256" key="2">
    <source>
        <dbReference type="ARBA" id="ARBA00009354"/>
    </source>
</evidence>
<dbReference type="PANTHER" id="PTHR48249">
    <property type="entry name" value="MEDIATOR OF RNA POLYMERASE II TRANSCRIPTION SUBUNIT 13"/>
    <property type="match status" value="1"/>
</dbReference>
<name>A0A0K9NZN3_ZOSMR</name>
<evidence type="ECO:0000256" key="6">
    <source>
        <dbReference type="ARBA" id="ARBA00023159"/>
    </source>
</evidence>
<dbReference type="STRING" id="29655.A0A0K9NZN3"/>
<evidence type="ECO:0000259" key="12">
    <source>
        <dbReference type="Pfam" id="PF18296"/>
    </source>
</evidence>
<keyword evidence="7 9" id="KW-0804">Transcription</keyword>
<proteinExistence type="inferred from homology"/>
<comment type="subunit">
    <text evidence="9">Component of the Mediator complex.</text>
</comment>
<dbReference type="GO" id="GO:0045944">
    <property type="term" value="P:positive regulation of transcription by RNA polymerase II"/>
    <property type="evidence" value="ECO:0000318"/>
    <property type="project" value="GO_Central"/>
</dbReference>
<keyword evidence="8 9" id="KW-0539">Nucleus</keyword>
<dbReference type="Proteomes" id="UP000036987">
    <property type="component" value="Unassembled WGS sequence"/>
</dbReference>
<comment type="caution">
    <text evidence="13">The sequence shown here is derived from an EMBL/GenBank/DDBJ whole genome shotgun (WGS) entry which is preliminary data.</text>
</comment>
<feature type="compositionally biased region" description="Low complexity" evidence="10">
    <location>
        <begin position="1303"/>
        <end position="1319"/>
    </location>
</feature>
<evidence type="ECO:0000313" key="13">
    <source>
        <dbReference type="EMBL" id="KMZ62173.1"/>
    </source>
</evidence>
<evidence type="ECO:0000256" key="9">
    <source>
        <dbReference type="RuleBase" id="RU364134"/>
    </source>
</evidence>
<comment type="similarity">
    <text evidence="2 9">Belongs to the Mediator complex subunit 13 family.</text>
</comment>
<organism evidence="13 14">
    <name type="scientific">Zostera marina</name>
    <name type="common">Eelgrass</name>
    <dbReference type="NCBI Taxonomy" id="29655"/>
    <lineage>
        <taxon>Eukaryota</taxon>
        <taxon>Viridiplantae</taxon>
        <taxon>Streptophyta</taxon>
        <taxon>Embryophyta</taxon>
        <taxon>Tracheophyta</taxon>
        <taxon>Spermatophyta</taxon>
        <taxon>Magnoliopsida</taxon>
        <taxon>Liliopsida</taxon>
        <taxon>Zosteraceae</taxon>
        <taxon>Zostera</taxon>
    </lineage>
</organism>
<dbReference type="OrthoDB" id="103819at2759"/>